<evidence type="ECO:0000313" key="1">
    <source>
        <dbReference type="Proteomes" id="UP000515202"/>
    </source>
</evidence>
<evidence type="ECO:0000313" key="2">
    <source>
        <dbReference type="RefSeq" id="XP_023382375.1"/>
    </source>
</evidence>
<dbReference type="GeneID" id="105310181"/>
<dbReference type="KEGG" id="pvp:105310181"/>
<feature type="non-terminal residue" evidence="2">
    <location>
        <position position="278"/>
    </location>
</feature>
<organism evidence="1 2">
    <name type="scientific">Pteropus vampyrus</name>
    <name type="common">Large flying fox</name>
    <dbReference type="NCBI Taxonomy" id="132908"/>
    <lineage>
        <taxon>Eukaryota</taxon>
        <taxon>Metazoa</taxon>
        <taxon>Chordata</taxon>
        <taxon>Craniata</taxon>
        <taxon>Vertebrata</taxon>
        <taxon>Euteleostomi</taxon>
        <taxon>Mammalia</taxon>
        <taxon>Eutheria</taxon>
        <taxon>Laurasiatheria</taxon>
        <taxon>Chiroptera</taxon>
        <taxon>Yinpterochiroptera</taxon>
        <taxon>Pteropodoidea</taxon>
        <taxon>Pteropodidae</taxon>
        <taxon>Pteropodinae</taxon>
        <taxon>Pteropus</taxon>
    </lineage>
</organism>
<protein>
    <submittedName>
        <fullName evidence="2">ATP-binding cassette sub-family A member 13-like</fullName>
    </submittedName>
</protein>
<dbReference type="Proteomes" id="UP000515202">
    <property type="component" value="Unplaced"/>
</dbReference>
<proteinExistence type="predicted"/>
<name>A0A6P6C5C8_PTEVA</name>
<reference evidence="2" key="1">
    <citation type="submission" date="2025-08" db="UniProtKB">
        <authorList>
            <consortium name="RefSeq"/>
        </authorList>
    </citation>
    <scope>IDENTIFICATION</scope>
    <source>
        <tissue evidence="2">Kidney</tissue>
    </source>
</reference>
<dbReference type="RefSeq" id="XP_023382375.1">
    <property type="nucleotide sequence ID" value="XM_023526607.1"/>
</dbReference>
<dbReference type="OrthoDB" id="9833608at2759"/>
<gene>
    <name evidence="2" type="primary">LOC105310181</name>
</gene>
<dbReference type="AlphaFoldDB" id="A0A6P6C5C8"/>
<accession>A0A6P6C5C8</accession>
<keyword evidence="1" id="KW-1185">Reference proteome</keyword>
<sequence length="278" mass="30225">MKNVTRFAEDLRSSAHVSEGTISSILEANLSRSPVLWSPLTVALSAWCDRESLRPLLALPEPAAGELCRLPGADVYALMVSLGRNLDLRNLVYKALVPADTRRVLSSLLDVVSGLSRLLPKAGHVLELLPDFLRASEIAALLDVAGAPEAPHGGRAGTSAFGSFQSVMKMVCKEQEPVFSNSHTFIDLPRVGELLAGDRGKLHIPEDSTPFCLKLYQEILQSPNGALVWSFFKPILHGKILYTPDTPEIKRVIQKVSPGERGADQTCRGISGRDENTH</sequence>